<reference evidence="7 8" key="1">
    <citation type="journal article" date="2016" name="Nat. Commun.">
        <title>Thousands of microbial genomes shed light on interconnected biogeochemical processes in an aquifer system.</title>
        <authorList>
            <person name="Anantharaman K."/>
            <person name="Brown C.T."/>
            <person name="Hug L.A."/>
            <person name="Sharon I."/>
            <person name="Castelle C.J."/>
            <person name="Probst A.J."/>
            <person name="Thomas B.C."/>
            <person name="Singh A."/>
            <person name="Wilkins M.J."/>
            <person name="Karaoz U."/>
            <person name="Brodie E.L."/>
            <person name="Williams K.H."/>
            <person name="Hubbard S.S."/>
            <person name="Banfield J.F."/>
        </authorList>
    </citation>
    <scope>NUCLEOTIDE SEQUENCE [LARGE SCALE GENOMIC DNA]</scope>
</reference>
<evidence type="ECO:0000256" key="6">
    <source>
        <dbReference type="SAM" id="Phobius"/>
    </source>
</evidence>
<dbReference type="PANTHER" id="PTHR22906:SF43">
    <property type="entry name" value="PROPERDIN"/>
    <property type="match status" value="1"/>
</dbReference>
<organism evidence="7 8">
    <name type="scientific">Candidatus Kaiserbacteria bacterium RIFCSPLOWO2_12_FULL_45_26</name>
    <dbReference type="NCBI Taxonomy" id="1798525"/>
    <lineage>
        <taxon>Bacteria</taxon>
        <taxon>Candidatus Kaiseribacteriota</taxon>
    </lineage>
</organism>
<comment type="caution">
    <text evidence="7">The sequence shown here is derived from an EMBL/GenBank/DDBJ whole genome shotgun (WGS) entry which is preliminary data.</text>
</comment>
<proteinExistence type="predicted"/>
<keyword evidence="6" id="KW-0812">Transmembrane</keyword>
<dbReference type="Gene3D" id="2.20.100.10">
    <property type="entry name" value="Thrombospondin type-1 (TSP1) repeat"/>
    <property type="match status" value="1"/>
</dbReference>
<dbReference type="AlphaFoldDB" id="A0A1F6FFR4"/>
<accession>A0A1F6FFR4</accession>
<dbReference type="Proteomes" id="UP000177325">
    <property type="component" value="Unassembled WGS sequence"/>
</dbReference>
<keyword evidence="6" id="KW-0472">Membrane</keyword>
<protein>
    <submittedName>
        <fullName evidence="7">Uncharacterized protein</fullName>
    </submittedName>
</protein>
<dbReference type="InterPro" id="IPR000884">
    <property type="entry name" value="TSP1_rpt"/>
</dbReference>
<evidence type="ECO:0000313" key="8">
    <source>
        <dbReference type="Proteomes" id="UP000177325"/>
    </source>
</evidence>
<keyword evidence="6" id="KW-1133">Transmembrane helix</keyword>
<name>A0A1F6FFR4_9BACT</name>
<keyword evidence="4" id="KW-0677">Repeat</keyword>
<dbReference type="SUPFAM" id="SSF82895">
    <property type="entry name" value="TSP-1 type 1 repeat"/>
    <property type="match status" value="1"/>
</dbReference>
<dbReference type="PROSITE" id="PS50092">
    <property type="entry name" value="TSP1"/>
    <property type="match status" value="1"/>
</dbReference>
<keyword evidence="5" id="KW-1015">Disulfide bond</keyword>
<dbReference type="STRING" id="1798525.A3G90_01240"/>
<comment type="subcellular location">
    <subcellularLocation>
        <location evidence="1">Secreted</location>
    </subcellularLocation>
</comment>
<sequence>MKTIFTFLHRLILPTVLVVGGLVGVTALAAGVFFVTDENNPHTSELAFVEHSSDAAMIGSVVPASCESSPPRNHFAGDCPALDPVNGGWSGWSRCSVTCGGGTQTRSCTNPRPANGGANCSGASSRACNTQACPPAITLTATPVNIGPGDSTTLRWTVVRATRCTASGGSWTGSKSATGGSDVLSPSATTAYTLTCTGPGGTVSSRVTVTLPTGTLSAGACSIPPEVATCNSRIVWTANNFLGEAWVTQTTSGQRTLTSPGYLAVSPGARTILLDDRGSRFQISTLADATCAAGGVWVPSLNRCAAIPIININANPDVIRSEETAELGITIDSIYDLTCTLVGGIDDVINHRGTAGARASYTAITDPLFSAQIVRITCVANIAAEINNFAETRVNVVPILQET</sequence>
<evidence type="ECO:0000256" key="1">
    <source>
        <dbReference type="ARBA" id="ARBA00004613"/>
    </source>
</evidence>
<evidence type="ECO:0000256" key="4">
    <source>
        <dbReference type="ARBA" id="ARBA00022737"/>
    </source>
</evidence>
<keyword evidence="2" id="KW-0964">Secreted</keyword>
<dbReference type="PANTHER" id="PTHR22906">
    <property type="entry name" value="PROPERDIN"/>
    <property type="match status" value="1"/>
</dbReference>
<dbReference type="InterPro" id="IPR052065">
    <property type="entry name" value="Compl_asym_regulator"/>
</dbReference>
<dbReference type="SMART" id="SM00209">
    <property type="entry name" value="TSP1"/>
    <property type="match status" value="1"/>
</dbReference>
<evidence type="ECO:0000256" key="3">
    <source>
        <dbReference type="ARBA" id="ARBA00022729"/>
    </source>
</evidence>
<keyword evidence="3" id="KW-0732">Signal</keyword>
<evidence type="ECO:0000313" key="7">
    <source>
        <dbReference type="EMBL" id="OGG84694.1"/>
    </source>
</evidence>
<evidence type="ECO:0000256" key="2">
    <source>
        <dbReference type="ARBA" id="ARBA00022525"/>
    </source>
</evidence>
<dbReference type="Pfam" id="PF00090">
    <property type="entry name" value="TSP_1"/>
    <property type="match status" value="1"/>
</dbReference>
<gene>
    <name evidence="7" type="ORF">A3G90_01240</name>
</gene>
<dbReference type="InterPro" id="IPR036383">
    <property type="entry name" value="TSP1_rpt_sf"/>
</dbReference>
<feature type="transmembrane region" description="Helical" evidence="6">
    <location>
        <begin position="12"/>
        <end position="35"/>
    </location>
</feature>
<evidence type="ECO:0000256" key="5">
    <source>
        <dbReference type="ARBA" id="ARBA00023157"/>
    </source>
</evidence>
<dbReference type="EMBL" id="MFMM01000001">
    <property type="protein sequence ID" value="OGG84694.1"/>
    <property type="molecule type" value="Genomic_DNA"/>
</dbReference>